<dbReference type="Proteomes" id="UP000622245">
    <property type="component" value="Unassembled WGS sequence"/>
</dbReference>
<proteinExistence type="predicted"/>
<dbReference type="EMBL" id="JAEVHL010000123">
    <property type="protein sequence ID" value="MBM0277810.1"/>
    <property type="molecule type" value="Genomic_DNA"/>
</dbReference>
<protein>
    <submittedName>
        <fullName evidence="2">Uncharacterized protein</fullName>
    </submittedName>
</protein>
<keyword evidence="3" id="KW-1185">Reference proteome</keyword>
<reference evidence="2 3" key="1">
    <citation type="submission" date="2021-01" db="EMBL/GenBank/DDBJ databases">
        <title>Draft genome sequence of Micromonospora sp. strain STR1s_6.</title>
        <authorList>
            <person name="Karlyshev A."/>
            <person name="Jawad R."/>
        </authorList>
    </citation>
    <scope>NUCLEOTIDE SEQUENCE [LARGE SCALE GENOMIC DNA]</scope>
    <source>
        <strain evidence="2 3">STR1S-6</strain>
    </source>
</reference>
<evidence type="ECO:0000256" key="1">
    <source>
        <dbReference type="SAM" id="MobiDB-lite"/>
    </source>
</evidence>
<feature type="region of interest" description="Disordered" evidence="1">
    <location>
        <begin position="1"/>
        <end position="88"/>
    </location>
</feature>
<feature type="compositionally biased region" description="Basic and acidic residues" evidence="1">
    <location>
        <begin position="34"/>
        <end position="52"/>
    </location>
</feature>
<evidence type="ECO:0000313" key="3">
    <source>
        <dbReference type="Proteomes" id="UP000622245"/>
    </source>
</evidence>
<evidence type="ECO:0000313" key="2">
    <source>
        <dbReference type="EMBL" id="MBM0277810.1"/>
    </source>
</evidence>
<organism evidence="2 3">
    <name type="scientific">Micromonospora tarensis</name>
    <dbReference type="NCBI Taxonomy" id="2806100"/>
    <lineage>
        <taxon>Bacteria</taxon>
        <taxon>Bacillati</taxon>
        <taxon>Actinomycetota</taxon>
        <taxon>Actinomycetes</taxon>
        <taxon>Micromonosporales</taxon>
        <taxon>Micromonosporaceae</taxon>
        <taxon>Micromonospora</taxon>
    </lineage>
</organism>
<accession>A0ABS1YK66</accession>
<comment type="caution">
    <text evidence="2">The sequence shown here is derived from an EMBL/GenBank/DDBJ whole genome shotgun (WGS) entry which is preliminary data.</text>
</comment>
<name>A0ABS1YK66_9ACTN</name>
<sequence>MPETEWVWMRHPGGSDAAPFTPDAVEFWQARGWEPVEKPADPDPTAEPHREAPVAPAERATETSTGATPVRTKPTTAGRQRGADAPKE</sequence>
<gene>
    <name evidence="2" type="ORF">JM949_21735</name>
</gene>
<dbReference type="RefSeq" id="WP_203150217.1">
    <property type="nucleotide sequence ID" value="NZ_JAEVHL010000123.1"/>
</dbReference>
<feature type="compositionally biased region" description="Polar residues" evidence="1">
    <location>
        <begin position="62"/>
        <end position="78"/>
    </location>
</feature>